<dbReference type="AlphaFoldDB" id="A0A0H2SFI8"/>
<evidence type="ECO:0000256" key="9">
    <source>
        <dbReference type="HAMAP-Rule" id="MF_03173"/>
    </source>
</evidence>
<keyword evidence="2 9" id="KW-0690">Ribosome biogenesis</keyword>
<feature type="binding site" evidence="9">
    <location>
        <position position="25"/>
    </location>
    <ligand>
        <name>ATP</name>
        <dbReference type="ChEBI" id="CHEBI:30616"/>
    </ligand>
</feature>
<keyword evidence="1 9" id="KW-0963">Cytoplasm</keyword>
<evidence type="ECO:0000256" key="6">
    <source>
        <dbReference type="ARBA" id="ARBA00022777"/>
    </source>
</evidence>
<evidence type="ECO:0000256" key="8">
    <source>
        <dbReference type="ARBA" id="ARBA00023242"/>
    </source>
</evidence>
<evidence type="ECO:0000256" key="2">
    <source>
        <dbReference type="ARBA" id="ARBA00022517"/>
    </source>
</evidence>
<dbReference type="Gene3D" id="3.40.50.300">
    <property type="entry name" value="P-loop containing nucleotide triphosphate hydrolases"/>
    <property type="match status" value="1"/>
</dbReference>
<evidence type="ECO:0000256" key="4">
    <source>
        <dbReference type="ARBA" id="ARBA00022679"/>
    </source>
</evidence>
<gene>
    <name evidence="11" type="ORF">SCHPADRAFT_918059</name>
</gene>
<keyword evidence="4 9" id="KW-0808">Transferase</keyword>
<dbReference type="Proteomes" id="UP000053477">
    <property type="component" value="Unassembled WGS sequence"/>
</dbReference>
<dbReference type="GO" id="GO:0006364">
    <property type="term" value="P:rRNA processing"/>
    <property type="evidence" value="ECO:0007669"/>
    <property type="project" value="UniProtKB-KW"/>
</dbReference>
<comment type="catalytic activity">
    <reaction evidence="9">
        <text>AMP + ATP = 2 ADP</text>
        <dbReference type="Rhea" id="RHEA:12973"/>
        <dbReference type="ChEBI" id="CHEBI:30616"/>
        <dbReference type="ChEBI" id="CHEBI:456215"/>
        <dbReference type="ChEBI" id="CHEBI:456216"/>
        <dbReference type="EC" id="2.7.4.3"/>
    </reaction>
</comment>
<dbReference type="InParanoid" id="A0A0H2SFI8"/>
<evidence type="ECO:0000313" key="11">
    <source>
        <dbReference type="EMBL" id="KLO20573.1"/>
    </source>
</evidence>
<evidence type="ECO:0000256" key="10">
    <source>
        <dbReference type="SAM" id="MobiDB-lite"/>
    </source>
</evidence>
<keyword evidence="3 9" id="KW-0698">rRNA processing</keyword>
<dbReference type="GO" id="GO:0005634">
    <property type="term" value="C:nucleus"/>
    <property type="evidence" value="ECO:0007669"/>
    <property type="project" value="UniProtKB-SubCell"/>
</dbReference>
<dbReference type="Pfam" id="PF13238">
    <property type="entry name" value="AAA_18"/>
    <property type="match status" value="1"/>
</dbReference>
<accession>A0A0H2SFI8</accession>
<dbReference type="InterPro" id="IPR020618">
    <property type="entry name" value="Adenyl_kinase_AK6"/>
</dbReference>
<comment type="caution">
    <text evidence="9">Lacks conserved residue(s) required for the propagation of feature annotation.</text>
</comment>
<comment type="subcellular location">
    <subcellularLocation>
        <location evidence="9">Cytoplasm</location>
    </subcellularLocation>
    <subcellularLocation>
        <location evidence="9">Nucleus</location>
    </subcellularLocation>
</comment>
<feature type="compositionally biased region" description="Low complexity" evidence="10">
    <location>
        <begin position="11"/>
        <end position="21"/>
    </location>
</feature>
<evidence type="ECO:0000256" key="5">
    <source>
        <dbReference type="ARBA" id="ARBA00022741"/>
    </source>
</evidence>
<feature type="binding site" evidence="9">
    <location>
        <position position="20"/>
    </location>
    <ligand>
        <name>ATP</name>
        <dbReference type="ChEBI" id="CHEBI:30616"/>
    </ligand>
</feature>
<comment type="catalytic activity">
    <reaction evidence="9">
        <text>ATP + H2O = ADP + phosphate + H(+)</text>
        <dbReference type="Rhea" id="RHEA:13065"/>
        <dbReference type="ChEBI" id="CHEBI:15377"/>
        <dbReference type="ChEBI" id="CHEBI:15378"/>
        <dbReference type="ChEBI" id="CHEBI:30616"/>
        <dbReference type="ChEBI" id="CHEBI:43474"/>
        <dbReference type="ChEBI" id="CHEBI:456216"/>
    </reaction>
</comment>
<keyword evidence="7 9" id="KW-0067">ATP-binding</keyword>
<dbReference type="FunCoup" id="A0A0H2SFI8">
    <property type="interactions" value="567"/>
</dbReference>
<evidence type="ECO:0000313" key="12">
    <source>
        <dbReference type="Proteomes" id="UP000053477"/>
    </source>
</evidence>
<dbReference type="GO" id="GO:0005737">
    <property type="term" value="C:cytoplasm"/>
    <property type="evidence" value="ECO:0007669"/>
    <property type="project" value="UniProtKB-SubCell"/>
</dbReference>
<dbReference type="GO" id="GO:0042274">
    <property type="term" value="P:ribosomal small subunit biogenesis"/>
    <property type="evidence" value="ECO:0007669"/>
    <property type="project" value="UniProtKB-UniRule"/>
</dbReference>
<dbReference type="EMBL" id="KQ085882">
    <property type="protein sequence ID" value="KLO20573.1"/>
    <property type="molecule type" value="Genomic_DNA"/>
</dbReference>
<dbReference type="GO" id="GO:0004017">
    <property type="term" value="F:AMP kinase activity"/>
    <property type="evidence" value="ECO:0007669"/>
    <property type="project" value="UniProtKB-UniRule"/>
</dbReference>
<sequence length="183" mass="21235">MPDEQPPRQQPTILITGTPGTGKSTHAALLAQQTQLKHINIGDLVKEKGLHEGFDEEWQSYTVDEDKLLDELEPVASAGGVILDWHTCDIFPERWIDLVVVLRCDHTVLWERLEERKYPLKKIQENNESEIMQTILDEAKESYAEEIVVELRSESTDELETNVDRIMTWIKAWKRDRVEKVDE</sequence>
<dbReference type="GO" id="GO:0016887">
    <property type="term" value="F:ATP hydrolysis activity"/>
    <property type="evidence" value="ECO:0007669"/>
    <property type="project" value="UniProtKB-UniRule"/>
</dbReference>
<keyword evidence="8 9" id="KW-0539">Nucleus</keyword>
<evidence type="ECO:0000256" key="3">
    <source>
        <dbReference type="ARBA" id="ARBA00022552"/>
    </source>
</evidence>
<dbReference type="SUPFAM" id="SSF52540">
    <property type="entry name" value="P-loop containing nucleoside triphosphate hydrolases"/>
    <property type="match status" value="1"/>
</dbReference>
<keyword evidence="6 9" id="KW-0418">Kinase</keyword>
<keyword evidence="12" id="KW-1185">Reference proteome</keyword>
<name>A0A0H2SFI8_9AGAM</name>
<dbReference type="EC" id="2.7.4.3" evidence="9"/>
<dbReference type="OrthoDB" id="10251185at2759"/>
<proteinExistence type="inferred from homology"/>
<dbReference type="GO" id="GO:0005524">
    <property type="term" value="F:ATP binding"/>
    <property type="evidence" value="ECO:0007669"/>
    <property type="project" value="UniProtKB-KW"/>
</dbReference>
<feature type="region of interest" description="Disordered" evidence="10">
    <location>
        <begin position="1"/>
        <end position="21"/>
    </location>
</feature>
<comment type="function">
    <text evidence="9">Broad-specificity nucleoside monophosphate (NMP) kinase that catalyzes the reversible transfer of the terminal phosphate group between nucleoside triphosphates and monophosphates. Has also ATPase activity. Involved in the late cytoplasmic maturation steps of the 40S ribosomal particles, specifically 18S rRNA maturation. While NMP activity is not required for ribosome maturation, ATPase activity is. Associates transiently with small ribosomal subunit protein uS11. ATP hydrolysis breaks the interaction with uS11. May temporarily remove uS11 from the ribosome to enable a conformational change of the ribosomal RNA that is needed for the final maturation step of the small ribosomal subunit. Its NMP activity may have a role in nuclear energy homeostasis.</text>
</comment>
<feature type="binding site" evidence="9">
    <location>
        <position position="22"/>
    </location>
    <ligand>
        <name>ATP</name>
        <dbReference type="ChEBI" id="CHEBI:30616"/>
    </ligand>
</feature>
<dbReference type="PANTHER" id="PTHR12595">
    <property type="entry name" value="POS9-ACTIVATING FACTOR FAP7-RELATED"/>
    <property type="match status" value="1"/>
</dbReference>
<reference evidence="11 12" key="1">
    <citation type="submission" date="2015-04" db="EMBL/GenBank/DDBJ databases">
        <title>Complete genome sequence of Schizopora paradoxa KUC8140, a cosmopolitan wood degrader in East Asia.</title>
        <authorList>
            <consortium name="DOE Joint Genome Institute"/>
            <person name="Min B."/>
            <person name="Park H."/>
            <person name="Jang Y."/>
            <person name="Kim J.-J."/>
            <person name="Kim K.H."/>
            <person name="Pangilinan J."/>
            <person name="Lipzen A."/>
            <person name="Riley R."/>
            <person name="Grigoriev I.V."/>
            <person name="Spatafora J.W."/>
            <person name="Choi I.-G."/>
        </authorList>
    </citation>
    <scope>NUCLEOTIDE SEQUENCE [LARGE SCALE GENOMIC DNA]</scope>
    <source>
        <strain evidence="11 12">KUC8140</strain>
    </source>
</reference>
<comment type="subunit">
    <text evidence="9">Interacts with small ribosomal subunit protein uS11. Not a structural component of 43S pre-ribosomes, but transiently interacts with them by binding to uS11.</text>
</comment>
<feature type="binding site" evidence="9">
    <location>
        <position position="23"/>
    </location>
    <ligand>
        <name>ATP</name>
        <dbReference type="ChEBI" id="CHEBI:30616"/>
    </ligand>
</feature>
<organism evidence="11 12">
    <name type="scientific">Schizopora paradoxa</name>
    <dbReference type="NCBI Taxonomy" id="27342"/>
    <lineage>
        <taxon>Eukaryota</taxon>
        <taxon>Fungi</taxon>
        <taxon>Dikarya</taxon>
        <taxon>Basidiomycota</taxon>
        <taxon>Agaricomycotina</taxon>
        <taxon>Agaricomycetes</taxon>
        <taxon>Hymenochaetales</taxon>
        <taxon>Schizoporaceae</taxon>
        <taxon>Schizopora</taxon>
    </lineage>
</organism>
<protein>
    <recommendedName>
        <fullName evidence="9">Adenylate kinase isoenzyme 6 homolog</fullName>
        <shortName evidence="9">AK6</shortName>
        <ecNumber evidence="9">2.7.4.3</ecNumber>
    </recommendedName>
    <alternativeName>
        <fullName evidence="9">Dual activity adenylate kinase/ATPase</fullName>
        <shortName evidence="9">AK/ATPase</shortName>
    </alternativeName>
</protein>
<comment type="similarity">
    <text evidence="9">Belongs to the adenylate kinase family. AK6 subfamily.</text>
</comment>
<dbReference type="STRING" id="27342.A0A0H2SFI8"/>
<dbReference type="FunFam" id="3.40.50.300:FF:003001">
    <property type="entry name" value="Adenylate kinase isoenzyme 6"/>
    <property type="match status" value="1"/>
</dbReference>
<dbReference type="HAMAP" id="MF_00039">
    <property type="entry name" value="Adenylate_kinase_AK6"/>
    <property type="match status" value="1"/>
</dbReference>
<keyword evidence="11" id="KW-0378">Hydrolase</keyword>
<dbReference type="InterPro" id="IPR027417">
    <property type="entry name" value="P-loop_NTPase"/>
</dbReference>
<feature type="binding site" evidence="9">
    <location>
        <position position="24"/>
    </location>
    <ligand>
        <name>ATP</name>
        <dbReference type="ChEBI" id="CHEBI:30616"/>
    </ligand>
</feature>
<evidence type="ECO:0000256" key="7">
    <source>
        <dbReference type="ARBA" id="ARBA00022840"/>
    </source>
</evidence>
<keyword evidence="5 9" id="KW-0547">Nucleotide-binding</keyword>
<evidence type="ECO:0000256" key="1">
    <source>
        <dbReference type="ARBA" id="ARBA00022490"/>
    </source>
</evidence>
<dbReference type="PANTHER" id="PTHR12595:SF0">
    <property type="entry name" value="ADENYLATE KINASE ISOENZYME 6"/>
    <property type="match status" value="1"/>
</dbReference>
<feature type="binding site" evidence="9">
    <location>
        <position position="116"/>
    </location>
    <ligand>
        <name>ATP</name>
        <dbReference type="ChEBI" id="CHEBI:30616"/>
    </ligand>
</feature>
<feature type="region of interest" description="NMPbind" evidence="9">
    <location>
        <begin position="40"/>
        <end position="63"/>
    </location>
</feature>
<feature type="region of interest" description="LID" evidence="9">
    <location>
        <begin position="115"/>
        <end position="125"/>
    </location>
</feature>